<dbReference type="GO" id="GO:0043022">
    <property type="term" value="F:ribosome binding"/>
    <property type="evidence" value="ECO:0007669"/>
    <property type="project" value="UniProtKB-UniRule"/>
</dbReference>
<evidence type="ECO:0000256" key="1">
    <source>
        <dbReference type="ARBA" id="ARBA00022490"/>
    </source>
</evidence>
<name>A0AAW8B4M7_9GAMM</name>
<keyword evidence="4 5" id="KW-0694">RNA-binding</keyword>
<reference evidence="7" key="2">
    <citation type="submission" date="2023-08" db="EMBL/GenBank/DDBJ databases">
        <authorList>
            <person name="Luo J."/>
        </authorList>
    </citation>
    <scope>NUCLEOTIDE SEQUENCE</scope>
    <source>
        <strain evidence="7">DSM 25064</strain>
    </source>
</reference>
<keyword evidence="1 5" id="KW-0963">Cytoplasm</keyword>
<protein>
    <recommendedName>
        <fullName evidence="5">Dual-action ribosomal maturation protein DarP</fullName>
    </recommendedName>
    <alternativeName>
        <fullName evidence="5">Large ribosomal subunit assembly factor DarP</fullName>
    </alternativeName>
</protein>
<dbReference type="GO" id="GO:0019843">
    <property type="term" value="F:rRNA binding"/>
    <property type="evidence" value="ECO:0007669"/>
    <property type="project" value="UniProtKB-UniRule"/>
</dbReference>
<evidence type="ECO:0000256" key="6">
    <source>
        <dbReference type="SAM" id="MobiDB-lite"/>
    </source>
</evidence>
<sequence>MSNTDDFPELTPDEELPKSKTAIKREMTELQKLGEELVNLPAAKLEKISLPEDLEEAVMLARRLKNREGKRRQLQYIGKLMRVIDSDSIRESLESFHQDSVAFRQQFHKLEIWRDRLLNEGDSALEELMREKPGMDRQHLRQLIRQAQKQASQNKPPAAARKLFKYLRENS</sequence>
<reference evidence="7" key="1">
    <citation type="journal article" date="2010" name="Int. J. Syst. Evol. Microbiol.">
        <title>Porticoccus litoralis gen. nov., sp. nov., a gammaproteobacterium isolated from the Yellow Sea.</title>
        <authorList>
            <person name="Oh H.M."/>
            <person name="Kim H."/>
            <person name="Kim K.M."/>
            <person name="Min G.S."/>
            <person name="Cho J.C."/>
        </authorList>
    </citation>
    <scope>NUCLEOTIDE SEQUENCE</scope>
    <source>
        <strain evidence="7">DSM 25064</strain>
    </source>
</reference>
<dbReference type="CDD" id="cd16331">
    <property type="entry name" value="YjgA-like"/>
    <property type="match status" value="1"/>
</dbReference>
<dbReference type="EMBL" id="JAUUUU010000001">
    <property type="protein sequence ID" value="MDP1520078.1"/>
    <property type="molecule type" value="Genomic_DNA"/>
</dbReference>
<keyword evidence="2 5" id="KW-0690">Ribosome biogenesis</keyword>
<organism evidence="7 8">
    <name type="scientific">Porticoccus litoralis</name>
    <dbReference type="NCBI Taxonomy" id="434086"/>
    <lineage>
        <taxon>Bacteria</taxon>
        <taxon>Pseudomonadati</taxon>
        <taxon>Pseudomonadota</taxon>
        <taxon>Gammaproteobacteria</taxon>
        <taxon>Cellvibrionales</taxon>
        <taxon>Porticoccaceae</taxon>
        <taxon>Porticoccus</taxon>
    </lineage>
</organism>
<evidence type="ECO:0000313" key="8">
    <source>
        <dbReference type="Proteomes" id="UP001178354"/>
    </source>
</evidence>
<gene>
    <name evidence="7" type="primary">yjgA</name>
    <name evidence="5" type="synonym">darP</name>
    <name evidence="7" type="ORF">Q8A57_03765</name>
</gene>
<dbReference type="InterPro" id="IPR006839">
    <property type="entry name" value="DarP"/>
</dbReference>
<dbReference type="AlphaFoldDB" id="A0AAW8B4M7"/>
<dbReference type="GO" id="GO:1902626">
    <property type="term" value="P:assembly of large subunit precursor of preribosome"/>
    <property type="evidence" value="ECO:0007669"/>
    <property type="project" value="UniProtKB-UniRule"/>
</dbReference>
<dbReference type="SUPFAM" id="SSF158710">
    <property type="entry name" value="PSPTO4464-like"/>
    <property type="match status" value="1"/>
</dbReference>
<dbReference type="PIRSF" id="PIRSF016183">
    <property type="entry name" value="UCP016183"/>
    <property type="match status" value="1"/>
</dbReference>
<dbReference type="Pfam" id="PF04751">
    <property type="entry name" value="DarP"/>
    <property type="match status" value="1"/>
</dbReference>
<comment type="similarity">
    <text evidence="5">Belongs to the DarP family.</text>
</comment>
<feature type="region of interest" description="Disordered" evidence="6">
    <location>
        <begin position="1"/>
        <end position="22"/>
    </location>
</feature>
<dbReference type="HAMAP" id="MF_00765">
    <property type="entry name" value="DarP"/>
    <property type="match status" value="1"/>
</dbReference>
<comment type="subcellular location">
    <subcellularLocation>
        <location evidence="5">Cytoplasm</location>
    </subcellularLocation>
    <text evidence="5">Associates with late stage pre-50S ribosomal subunits.</text>
</comment>
<dbReference type="PANTHER" id="PTHR38101">
    <property type="entry name" value="UPF0307 PROTEIN YJGA"/>
    <property type="match status" value="1"/>
</dbReference>
<dbReference type="NCBIfam" id="NF003593">
    <property type="entry name" value="PRK05255.1-1"/>
    <property type="match status" value="1"/>
</dbReference>
<dbReference type="GO" id="GO:0005829">
    <property type="term" value="C:cytosol"/>
    <property type="evidence" value="ECO:0007669"/>
    <property type="project" value="TreeGrafter"/>
</dbReference>
<feature type="compositionally biased region" description="Acidic residues" evidence="6">
    <location>
        <begin position="1"/>
        <end position="14"/>
    </location>
</feature>
<evidence type="ECO:0000313" key="7">
    <source>
        <dbReference type="EMBL" id="MDP1520078.1"/>
    </source>
</evidence>
<keyword evidence="3 5" id="KW-0699">rRNA-binding</keyword>
<comment type="function">
    <text evidence="5">Member of a network of 50S ribosomal subunit biogenesis factors which assembles along the 30S-50S interface, preventing incorrect 23S rRNA structures from forming. Promotes peptidyl transferase center (PTC) maturation.</text>
</comment>
<accession>A0AAW8B4M7</accession>
<evidence type="ECO:0000256" key="4">
    <source>
        <dbReference type="ARBA" id="ARBA00022884"/>
    </source>
</evidence>
<dbReference type="InterPro" id="IPR023153">
    <property type="entry name" value="DarP_sf"/>
</dbReference>
<comment type="caution">
    <text evidence="7">The sequence shown here is derived from an EMBL/GenBank/DDBJ whole genome shotgun (WGS) entry which is preliminary data.</text>
</comment>
<proteinExistence type="inferred from homology"/>
<dbReference type="Proteomes" id="UP001178354">
    <property type="component" value="Unassembled WGS sequence"/>
</dbReference>
<dbReference type="Gene3D" id="1.10.60.30">
    <property type="entry name" value="PSPTO4464-like domains"/>
    <property type="match status" value="2"/>
</dbReference>
<dbReference type="RefSeq" id="WP_305169590.1">
    <property type="nucleotide sequence ID" value="NZ_JAUUUU010000001.1"/>
</dbReference>
<evidence type="ECO:0000256" key="5">
    <source>
        <dbReference type="HAMAP-Rule" id="MF_00765"/>
    </source>
</evidence>
<evidence type="ECO:0000256" key="3">
    <source>
        <dbReference type="ARBA" id="ARBA00022730"/>
    </source>
</evidence>
<dbReference type="PANTHER" id="PTHR38101:SF1">
    <property type="entry name" value="UPF0307 PROTEIN YJGA"/>
    <property type="match status" value="1"/>
</dbReference>
<evidence type="ECO:0000256" key="2">
    <source>
        <dbReference type="ARBA" id="ARBA00022517"/>
    </source>
</evidence>
<keyword evidence="8" id="KW-1185">Reference proteome</keyword>